<dbReference type="AlphaFoldDB" id="A0A219B467"/>
<gene>
    <name evidence="2" type="ORF">B5C34_06470</name>
</gene>
<dbReference type="Proteomes" id="UP000198462">
    <property type="component" value="Unassembled WGS sequence"/>
</dbReference>
<protein>
    <recommendedName>
        <fullName evidence="1">Insertion element IS402-like domain-containing protein</fullName>
    </recommendedName>
</protein>
<reference evidence="3" key="1">
    <citation type="submission" date="2017-05" db="EMBL/GenBank/DDBJ databases">
        <authorList>
            <person name="Lin X."/>
        </authorList>
    </citation>
    <scope>NUCLEOTIDE SEQUENCE [LARGE SCALE GENOMIC DNA]</scope>
    <source>
        <strain evidence="3">JLT2012</strain>
    </source>
</reference>
<dbReference type="Pfam" id="PF13340">
    <property type="entry name" value="DUF4096"/>
    <property type="match status" value="1"/>
</dbReference>
<accession>A0A219B467</accession>
<evidence type="ECO:0000259" key="1">
    <source>
        <dbReference type="Pfam" id="PF13340"/>
    </source>
</evidence>
<dbReference type="InterPro" id="IPR025161">
    <property type="entry name" value="IS402-like_dom"/>
</dbReference>
<dbReference type="OrthoDB" id="7188852at2"/>
<name>A0A219B467_9SPHN</name>
<dbReference type="RefSeq" id="WP_088711931.1">
    <property type="nucleotide sequence ID" value="NZ_NFZT01000001.1"/>
</dbReference>
<proteinExistence type="predicted"/>
<keyword evidence="3" id="KW-1185">Reference proteome</keyword>
<feature type="domain" description="Insertion element IS402-like" evidence="1">
    <location>
        <begin position="288"/>
        <end position="358"/>
    </location>
</feature>
<evidence type="ECO:0000313" key="3">
    <source>
        <dbReference type="Proteomes" id="UP000198462"/>
    </source>
</evidence>
<dbReference type="EMBL" id="NFZT01000001">
    <property type="protein sequence ID" value="OWV33145.1"/>
    <property type="molecule type" value="Genomic_DNA"/>
</dbReference>
<comment type="caution">
    <text evidence="2">The sequence shown here is derived from an EMBL/GenBank/DDBJ whole genome shotgun (WGS) entry which is preliminary data.</text>
</comment>
<organism evidence="2 3">
    <name type="scientific">Pacificimonas flava</name>
    <dbReference type="NCBI Taxonomy" id="1234595"/>
    <lineage>
        <taxon>Bacteria</taxon>
        <taxon>Pseudomonadati</taxon>
        <taxon>Pseudomonadota</taxon>
        <taxon>Alphaproteobacteria</taxon>
        <taxon>Sphingomonadales</taxon>
        <taxon>Sphingosinicellaceae</taxon>
        <taxon>Pacificimonas</taxon>
    </lineage>
</organism>
<evidence type="ECO:0000313" key="2">
    <source>
        <dbReference type="EMBL" id="OWV33145.1"/>
    </source>
</evidence>
<sequence>MEVHRIGGNERKIAWVTRAEAARLSCIFRDAISPWSLKSVYGIAPLQAAQLAASGLIDRCQSPEVSFVSGAGFYSRQSIDDFIEELSPAVERIEETSGWIKLDTALQMVGGRPKPWAALLQRVLESRFYYLGTTSGTLRLDGLYLRRSESWHIKRMNSDGKWDLADELPDGFMIGDLDAMGYLNCTPNAFYDHVKPALRARRDTENFGIRDVHAFAQTYASTKEISAYYGLPCREISAELKRAGYKPRFGGSFWRRGDAFGTLFRDLDVLTDTPSLFRQRTGTGVRPLSDGEFAKLSNLIPCCRTSRRCLNDRSLINGIIWKASTKKAWSSMPPELGNVSEMKRGFEHLRDNGGLTRIARALAGDSR</sequence>